<evidence type="ECO:0000256" key="1">
    <source>
        <dbReference type="PROSITE-ProRule" id="PRU00169"/>
    </source>
</evidence>
<sequence>MTPERAHEARVLLVEDNPHDVRLAREAIAEADSSIELDVVTDGVAAIDYLYTRGEYADAMTPAFVLLDYNIPKRDGAEVLAAVKSDDILRRIPITIFTTSDSKDDVVRMYDLHANAYVTKPETVEQFVSIIEHLESFWLSTVTLPPVAQHER</sequence>
<dbReference type="PANTHER" id="PTHR44520:SF2">
    <property type="entry name" value="RESPONSE REGULATOR RCP1"/>
    <property type="match status" value="1"/>
</dbReference>
<evidence type="ECO:0000313" key="3">
    <source>
        <dbReference type="EMBL" id="KYH25250.1"/>
    </source>
</evidence>
<gene>
    <name evidence="3" type="primary">cheB_3</name>
    <name evidence="3" type="ORF">HAPAU_28360</name>
</gene>
<dbReference type="OrthoDB" id="9652at2157"/>
<proteinExistence type="predicted"/>
<dbReference type="InterPro" id="IPR001789">
    <property type="entry name" value="Sig_transdc_resp-reg_receiver"/>
</dbReference>
<feature type="modified residue" description="4-aspartylphosphate" evidence="1">
    <location>
        <position position="68"/>
    </location>
</feature>
<dbReference type="AlphaFoldDB" id="A0A151ACI4"/>
<dbReference type="CDD" id="cd17557">
    <property type="entry name" value="REC_Rcp-like"/>
    <property type="match status" value="1"/>
</dbReference>
<comment type="caution">
    <text evidence="3">The sequence shown here is derived from an EMBL/GenBank/DDBJ whole genome shotgun (WGS) entry which is preliminary data.</text>
</comment>
<dbReference type="PROSITE" id="PS50110">
    <property type="entry name" value="RESPONSE_REGULATORY"/>
    <property type="match status" value="1"/>
</dbReference>
<dbReference type="RefSeq" id="WP_066383723.1">
    <property type="nucleotide sequence ID" value="NZ_LTAZ01000007.1"/>
</dbReference>
<dbReference type="PATRIC" id="fig|1008153.3.peg.2898"/>
<feature type="domain" description="Response regulatory" evidence="2">
    <location>
        <begin position="10"/>
        <end position="135"/>
    </location>
</feature>
<dbReference type="PANTHER" id="PTHR44520">
    <property type="entry name" value="RESPONSE REGULATOR RCP1-RELATED"/>
    <property type="match status" value="1"/>
</dbReference>
<dbReference type="GO" id="GO:0008984">
    <property type="term" value="F:protein-glutamate methylesterase activity"/>
    <property type="evidence" value="ECO:0007669"/>
    <property type="project" value="UniProtKB-EC"/>
</dbReference>
<dbReference type="Proteomes" id="UP000075321">
    <property type="component" value="Unassembled WGS sequence"/>
</dbReference>
<keyword evidence="3" id="KW-0378">Hydrolase</keyword>
<name>A0A151ACI4_9EURY</name>
<keyword evidence="4" id="KW-1185">Reference proteome</keyword>
<dbReference type="EC" id="3.1.1.61" evidence="3"/>
<dbReference type="InterPro" id="IPR011006">
    <property type="entry name" value="CheY-like_superfamily"/>
</dbReference>
<evidence type="ECO:0000259" key="2">
    <source>
        <dbReference type="PROSITE" id="PS50110"/>
    </source>
</evidence>
<dbReference type="SUPFAM" id="SSF52172">
    <property type="entry name" value="CheY-like"/>
    <property type="match status" value="1"/>
</dbReference>
<evidence type="ECO:0000313" key="4">
    <source>
        <dbReference type="Proteomes" id="UP000075321"/>
    </source>
</evidence>
<reference evidence="3 4" key="1">
    <citation type="submission" date="2016-02" db="EMBL/GenBank/DDBJ databases">
        <title>Genome sequence of Halalkalicoccus paucihalophilus DSM 24557.</title>
        <authorList>
            <person name="Poehlein A."/>
            <person name="Daniel R."/>
        </authorList>
    </citation>
    <scope>NUCLEOTIDE SEQUENCE [LARGE SCALE GENOMIC DNA]</scope>
    <source>
        <strain evidence="3 4">DSM 24557</strain>
    </source>
</reference>
<dbReference type="Gene3D" id="3.40.50.2300">
    <property type="match status" value="1"/>
</dbReference>
<dbReference type="EMBL" id="LTAZ01000007">
    <property type="protein sequence ID" value="KYH25250.1"/>
    <property type="molecule type" value="Genomic_DNA"/>
</dbReference>
<dbReference type="SMART" id="SM00448">
    <property type="entry name" value="REC"/>
    <property type="match status" value="1"/>
</dbReference>
<accession>A0A151ACI4</accession>
<keyword evidence="1" id="KW-0597">Phosphoprotein</keyword>
<dbReference type="Pfam" id="PF00072">
    <property type="entry name" value="Response_reg"/>
    <property type="match status" value="1"/>
</dbReference>
<organism evidence="3 4">
    <name type="scientific">Halalkalicoccus paucihalophilus</name>
    <dbReference type="NCBI Taxonomy" id="1008153"/>
    <lineage>
        <taxon>Archaea</taxon>
        <taxon>Methanobacteriati</taxon>
        <taxon>Methanobacteriota</taxon>
        <taxon>Stenosarchaea group</taxon>
        <taxon>Halobacteria</taxon>
        <taxon>Halobacteriales</taxon>
        <taxon>Halococcaceae</taxon>
        <taxon>Halalkalicoccus</taxon>
    </lineage>
</organism>
<dbReference type="GO" id="GO:0000160">
    <property type="term" value="P:phosphorelay signal transduction system"/>
    <property type="evidence" value="ECO:0007669"/>
    <property type="project" value="InterPro"/>
</dbReference>
<dbReference type="InterPro" id="IPR052893">
    <property type="entry name" value="TCS_response_regulator"/>
</dbReference>
<protein>
    <submittedName>
        <fullName evidence="3">Chemotaxis response regulator protein-glutamate methylesterase</fullName>
        <ecNumber evidence="3">3.1.1.61</ecNumber>
    </submittedName>
</protein>